<evidence type="ECO:0000313" key="3">
    <source>
        <dbReference type="Proteomes" id="UP000271087"/>
    </source>
</evidence>
<proteinExistence type="predicted"/>
<reference evidence="2 3" key="1">
    <citation type="submission" date="2018-08" db="EMBL/GenBank/DDBJ databases">
        <authorList>
            <person name="Laetsch R D."/>
            <person name="Stevens L."/>
            <person name="Kumar S."/>
            <person name="Blaxter L. M."/>
        </authorList>
    </citation>
    <scope>NUCLEOTIDE SEQUENCE [LARGE SCALE GENOMIC DNA]</scope>
</reference>
<protein>
    <submittedName>
        <fullName evidence="2">Uncharacterized protein</fullName>
    </submittedName>
</protein>
<name>A0A3P7JLA8_ONCOC</name>
<sequence>AAKENGCKSNMESPVQLSPLSLSVA</sequence>
<dbReference type="AlphaFoldDB" id="A0A3P7JLA8"/>
<dbReference type="Proteomes" id="UP000271087">
    <property type="component" value="Unassembled WGS sequence"/>
</dbReference>
<feature type="compositionally biased region" description="Low complexity" evidence="1">
    <location>
        <begin position="13"/>
        <end position="25"/>
    </location>
</feature>
<evidence type="ECO:0000256" key="1">
    <source>
        <dbReference type="SAM" id="MobiDB-lite"/>
    </source>
</evidence>
<accession>A0A3P7JLA8</accession>
<keyword evidence="3" id="KW-1185">Reference proteome</keyword>
<organism evidence="2 3">
    <name type="scientific">Onchocerca ochengi</name>
    <name type="common">Filarial nematode worm</name>
    <dbReference type="NCBI Taxonomy" id="42157"/>
    <lineage>
        <taxon>Eukaryota</taxon>
        <taxon>Metazoa</taxon>
        <taxon>Ecdysozoa</taxon>
        <taxon>Nematoda</taxon>
        <taxon>Chromadorea</taxon>
        <taxon>Rhabditida</taxon>
        <taxon>Spirurina</taxon>
        <taxon>Spiruromorpha</taxon>
        <taxon>Filarioidea</taxon>
        <taxon>Onchocercidae</taxon>
        <taxon>Onchocerca</taxon>
    </lineage>
</organism>
<gene>
    <name evidence="2" type="ORF">NOO_LOCUS8838</name>
</gene>
<evidence type="ECO:0000313" key="2">
    <source>
        <dbReference type="EMBL" id="VDM91803.1"/>
    </source>
</evidence>
<feature type="region of interest" description="Disordered" evidence="1">
    <location>
        <begin position="1"/>
        <end position="25"/>
    </location>
</feature>
<dbReference type="EMBL" id="UYRW01003918">
    <property type="protein sequence ID" value="VDM91803.1"/>
    <property type="molecule type" value="Genomic_DNA"/>
</dbReference>
<feature type="non-terminal residue" evidence="2">
    <location>
        <position position="1"/>
    </location>
</feature>